<dbReference type="GO" id="GO:0005524">
    <property type="term" value="F:ATP binding"/>
    <property type="evidence" value="ECO:0007669"/>
    <property type="project" value="UniProtKB-KW"/>
</dbReference>
<comment type="caution">
    <text evidence="6">The sequence shown here is derived from an EMBL/GenBank/DDBJ whole genome shotgun (WGS) entry which is preliminary data.</text>
</comment>
<gene>
    <name evidence="6" type="ORF">N656DRAFT_797686</name>
</gene>
<dbReference type="PROSITE" id="PS51194">
    <property type="entry name" value="HELICASE_CTER"/>
    <property type="match status" value="1"/>
</dbReference>
<dbReference type="GeneID" id="89941801"/>
<dbReference type="PANTHER" id="PTHR45626:SF22">
    <property type="entry name" value="DNA REPAIR PROTEIN RAD5"/>
    <property type="match status" value="1"/>
</dbReference>
<proteinExistence type="predicted"/>
<evidence type="ECO:0000313" key="6">
    <source>
        <dbReference type="EMBL" id="KAK4113157.1"/>
    </source>
</evidence>
<dbReference type="InterPro" id="IPR038718">
    <property type="entry name" value="SNF2-like_sf"/>
</dbReference>
<dbReference type="SMART" id="SM00487">
    <property type="entry name" value="DEXDc"/>
    <property type="match status" value="1"/>
</dbReference>
<keyword evidence="1" id="KW-0547">Nucleotide-binding</keyword>
<dbReference type="GO" id="GO:0016787">
    <property type="term" value="F:hydrolase activity"/>
    <property type="evidence" value="ECO:0007669"/>
    <property type="project" value="UniProtKB-KW"/>
</dbReference>
<evidence type="ECO:0000313" key="7">
    <source>
        <dbReference type="Proteomes" id="UP001302812"/>
    </source>
</evidence>
<dbReference type="Pfam" id="PF00176">
    <property type="entry name" value="SNF2-rel_dom"/>
    <property type="match status" value="1"/>
</dbReference>
<dbReference type="InterPro" id="IPR001650">
    <property type="entry name" value="Helicase_C-like"/>
</dbReference>
<reference evidence="6" key="2">
    <citation type="submission" date="2023-05" db="EMBL/GenBank/DDBJ databases">
        <authorList>
            <consortium name="Lawrence Berkeley National Laboratory"/>
            <person name="Steindorff A."/>
            <person name="Hensen N."/>
            <person name="Bonometti L."/>
            <person name="Westerberg I."/>
            <person name="Brannstrom I.O."/>
            <person name="Guillou S."/>
            <person name="Cros-Aarteil S."/>
            <person name="Calhoun S."/>
            <person name="Haridas S."/>
            <person name="Kuo A."/>
            <person name="Mondo S."/>
            <person name="Pangilinan J."/>
            <person name="Riley R."/>
            <person name="Labutti K."/>
            <person name="Andreopoulos B."/>
            <person name="Lipzen A."/>
            <person name="Chen C."/>
            <person name="Yanf M."/>
            <person name="Daum C."/>
            <person name="Ng V."/>
            <person name="Clum A."/>
            <person name="Ohm R."/>
            <person name="Martin F."/>
            <person name="Silar P."/>
            <person name="Natvig D."/>
            <person name="Lalanne C."/>
            <person name="Gautier V."/>
            <person name="Ament-Velasquez S.L."/>
            <person name="Kruys A."/>
            <person name="Hutchinson M.I."/>
            <person name="Powell A.J."/>
            <person name="Barry K."/>
            <person name="Miller A.N."/>
            <person name="Grigoriev I.V."/>
            <person name="Debuchy R."/>
            <person name="Gladieux P."/>
            <person name="Thoren M.H."/>
            <person name="Johannesson H."/>
        </authorList>
    </citation>
    <scope>NUCLEOTIDE SEQUENCE</scope>
    <source>
        <strain evidence="6">CBS 508.74</strain>
    </source>
</reference>
<accession>A0AAN6TEW0</accession>
<dbReference type="Gene3D" id="3.40.50.300">
    <property type="entry name" value="P-loop containing nucleotide triphosphate hydrolases"/>
    <property type="match status" value="1"/>
</dbReference>
<dbReference type="Proteomes" id="UP001302812">
    <property type="component" value="Unassembled WGS sequence"/>
</dbReference>
<dbReference type="EMBL" id="MU853340">
    <property type="protein sequence ID" value="KAK4113157.1"/>
    <property type="molecule type" value="Genomic_DNA"/>
</dbReference>
<evidence type="ECO:0000256" key="1">
    <source>
        <dbReference type="ARBA" id="ARBA00022741"/>
    </source>
</evidence>
<dbReference type="Pfam" id="PF00271">
    <property type="entry name" value="Helicase_C"/>
    <property type="match status" value="1"/>
</dbReference>
<sequence length="977" mass="109516">MAEGSWQIDALNKKRRLCFDQASGSNDESVPLGQQAPFGIPQISDYQQSSWSYTSYMSEPSPYLTNTSYQTYEHSSYELNTLYVPEPSSYSSKTSHIHVPEPSRVFRDNILTATEGEGAFVHQKRHIPEVVCFGKIVRIAGTCHNSLPTTSRYPAHFDSPNAFRVTIGGSDDTLLGTVDSEHAFLIADLLGENELELEVSVSSKEDGQASKKRSRPQAFLSSTKPCLLDIVLYGPLQLFQDIGSYLQDHEFYLQDPVGCKRHVRYCNPHRLPPLDAEVMVFTSTLAVQQAHAVEMQNIGQRPDLLEVLDSQHDLEEAAQPPAVKTILEKHQKKALTFMLLREQGWAWDGSRPDIWEAQENGPQQFCFINRVSDTIQDDQPPQFYGGIIADPMGMGKTLSMISLIASDIRSDDSEDIHPPWRDDREPCPQQTLVVVPPPLLGTWEEELTEHLFPHSLNWCRHHGKSRLVDLSQLHSTRLILTTYHTVAMEWKNKAKNDASLLFKTRWRRVVLDEAHFIRNSGSQMARAICELDSVARWAVTGTPIQNRLGDLATLLKFLKVHPYAEKAAFDTDIVNPWKSGNDKEAVKRLKRLAGCLLLRRSKGIISLPARHDLKSPVELSCAERELYESIRTQAQSQIDEALVESSYSLKPHSFVNVLQQIEAMRIVCNLGLHYHTRQAIEAKLQINTDDSNWNRLAQRAFDVCRGLGQLQCCLCSSNLDDMGEELGDHGDQAGCRPLFSQCLKFVCQTCAPQFSGRKRKAFCGCEASCSFAAVSPSPAAADFLEGSTFVPDKTQSGLGGSGQLVLSSKVAMLLEDIRQHVHETSDVKCVVFSTWRMTLDLVEAGLKQAGMACLRFDGKVPQKERQGVVKRFQTDPTVKILLLTLSCGAVGITLTAASRAYLMEPHWNPTLEDQALARIHRMGQRREVTTVRFVVKDSFEERVIETQDSKRDLAGILLNPQNHGLSGKPLEWLRALI</sequence>
<keyword evidence="3" id="KW-0067">ATP-binding</keyword>
<evidence type="ECO:0000256" key="2">
    <source>
        <dbReference type="ARBA" id="ARBA00022801"/>
    </source>
</evidence>
<keyword evidence="2" id="KW-0378">Hydrolase</keyword>
<dbReference type="InterPro" id="IPR049730">
    <property type="entry name" value="SNF2/RAD54-like_C"/>
</dbReference>
<dbReference type="PANTHER" id="PTHR45626">
    <property type="entry name" value="TRANSCRIPTION TERMINATION FACTOR 2-RELATED"/>
    <property type="match status" value="1"/>
</dbReference>
<protein>
    <submittedName>
        <fullName evidence="6">Uncharacterized protein</fullName>
    </submittedName>
</protein>
<keyword evidence="7" id="KW-1185">Reference proteome</keyword>
<dbReference type="InterPro" id="IPR027417">
    <property type="entry name" value="P-loop_NTPase"/>
</dbReference>
<feature type="domain" description="Helicase ATP-binding" evidence="4">
    <location>
        <begin position="377"/>
        <end position="561"/>
    </location>
</feature>
<organism evidence="6 7">
    <name type="scientific">Canariomyces notabilis</name>
    <dbReference type="NCBI Taxonomy" id="2074819"/>
    <lineage>
        <taxon>Eukaryota</taxon>
        <taxon>Fungi</taxon>
        <taxon>Dikarya</taxon>
        <taxon>Ascomycota</taxon>
        <taxon>Pezizomycotina</taxon>
        <taxon>Sordariomycetes</taxon>
        <taxon>Sordariomycetidae</taxon>
        <taxon>Sordariales</taxon>
        <taxon>Chaetomiaceae</taxon>
        <taxon>Canariomyces</taxon>
    </lineage>
</organism>
<evidence type="ECO:0000259" key="5">
    <source>
        <dbReference type="PROSITE" id="PS51194"/>
    </source>
</evidence>
<dbReference type="InterPro" id="IPR014001">
    <property type="entry name" value="Helicase_ATP-bd"/>
</dbReference>
<dbReference type="CDD" id="cd18008">
    <property type="entry name" value="DEXDc_SHPRH-like"/>
    <property type="match status" value="1"/>
</dbReference>
<dbReference type="GO" id="GO:0008094">
    <property type="term" value="F:ATP-dependent activity, acting on DNA"/>
    <property type="evidence" value="ECO:0007669"/>
    <property type="project" value="TreeGrafter"/>
</dbReference>
<dbReference type="GO" id="GO:0005634">
    <property type="term" value="C:nucleus"/>
    <property type="evidence" value="ECO:0007669"/>
    <property type="project" value="TreeGrafter"/>
</dbReference>
<dbReference type="GO" id="GO:0006281">
    <property type="term" value="P:DNA repair"/>
    <property type="evidence" value="ECO:0007669"/>
    <property type="project" value="TreeGrafter"/>
</dbReference>
<dbReference type="SUPFAM" id="SSF52540">
    <property type="entry name" value="P-loop containing nucleoside triphosphate hydrolases"/>
    <property type="match status" value="2"/>
</dbReference>
<feature type="domain" description="Helicase C-terminal" evidence="5">
    <location>
        <begin position="816"/>
        <end position="964"/>
    </location>
</feature>
<dbReference type="AlphaFoldDB" id="A0AAN6TEW0"/>
<name>A0AAN6TEW0_9PEZI</name>
<dbReference type="CDD" id="cd18793">
    <property type="entry name" value="SF2_C_SNF"/>
    <property type="match status" value="1"/>
</dbReference>
<dbReference type="InterPro" id="IPR050628">
    <property type="entry name" value="SNF2_RAD54_helicase_TF"/>
</dbReference>
<evidence type="ECO:0000259" key="4">
    <source>
        <dbReference type="PROSITE" id="PS51192"/>
    </source>
</evidence>
<evidence type="ECO:0000256" key="3">
    <source>
        <dbReference type="ARBA" id="ARBA00022840"/>
    </source>
</evidence>
<reference evidence="6" key="1">
    <citation type="journal article" date="2023" name="Mol. Phylogenet. Evol.">
        <title>Genome-scale phylogeny and comparative genomics of the fungal order Sordariales.</title>
        <authorList>
            <person name="Hensen N."/>
            <person name="Bonometti L."/>
            <person name="Westerberg I."/>
            <person name="Brannstrom I.O."/>
            <person name="Guillou S."/>
            <person name="Cros-Aarteil S."/>
            <person name="Calhoun S."/>
            <person name="Haridas S."/>
            <person name="Kuo A."/>
            <person name="Mondo S."/>
            <person name="Pangilinan J."/>
            <person name="Riley R."/>
            <person name="LaButti K."/>
            <person name="Andreopoulos B."/>
            <person name="Lipzen A."/>
            <person name="Chen C."/>
            <person name="Yan M."/>
            <person name="Daum C."/>
            <person name="Ng V."/>
            <person name="Clum A."/>
            <person name="Steindorff A."/>
            <person name="Ohm R.A."/>
            <person name="Martin F."/>
            <person name="Silar P."/>
            <person name="Natvig D.O."/>
            <person name="Lalanne C."/>
            <person name="Gautier V."/>
            <person name="Ament-Velasquez S.L."/>
            <person name="Kruys A."/>
            <person name="Hutchinson M.I."/>
            <person name="Powell A.J."/>
            <person name="Barry K."/>
            <person name="Miller A.N."/>
            <person name="Grigoriev I.V."/>
            <person name="Debuchy R."/>
            <person name="Gladieux P."/>
            <person name="Hiltunen Thoren M."/>
            <person name="Johannesson H."/>
        </authorList>
    </citation>
    <scope>NUCLEOTIDE SEQUENCE</scope>
    <source>
        <strain evidence="6">CBS 508.74</strain>
    </source>
</reference>
<dbReference type="SMART" id="SM00490">
    <property type="entry name" value="HELICc"/>
    <property type="match status" value="1"/>
</dbReference>
<dbReference type="InterPro" id="IPR000330">
    <property type="entry name" value="SNF2_N"/>
</dbReference>
<dbReference type="Gene3D" id="3.40.50.10810">
    <property type="entry name" value="Tandem AAA-ATPase domain"/>
    <property type="match status" value="1"/>
</dbReference>
<dbReference type="PROSITE" id="PS51192">
    <property type="entry name" value="HELICASE_ATP_BIND_1"/>
    <property type="match status" value="1"/>
</dbReference>
<dbReference type="RefSeq" id="XP_064670727.1">
    <property type="nucleotide sequence ID" value="XM_064817676.1"/>
</dbReference>